<dbReference type="Proteomes" id="UP000295087">
    <property type="component" value="Unassembled WGS sequence"/>
</dbReference>
<dbReference type="UniPathway" id="UPA00915"/>
<evidence type="ECO:0000313" key="7">
    <source>
        <dbReference type="EMBL" id="TDP41621.1"/>
    </source>
</evidence>
<name>A0A4R6PS23_NOCIG</name>
<dbReference type="Pfam" id="PF02801">
    <property type="entry name" value="Ketoacyl-synt_C"/>
    <property type="match status" value="1"/>
</dbReference>
<dbReference type="InterPro" id="IPR000794">
    <property type="entry name" value="Beta-ketoacyl_synthase"/>
</dbReference>
<keyword evidence="8" id="KW-1185">Reference proteome</keyword>
<sequence>MNRVVISGIGVVSPLGTGFTQTWKELVAGRSAVRPITAYDPSSLRTRFGAEITDFDAKPFVRNRKSLRLMTRANQLAHAAVRLATEEARIDPATSGNDSVGVFLASENQISDPLHILDATVEACGPDGRIDPTRLGHEAARMYPLFFVEGLPSAELFFLSEEFGFAGPSAFLSGAGDAGISAIGNAYRAIARGETTVAVAGGFDDGVSWWCMSKLDRLDLLTGRNEAGAVRPYDRDASGTVLGEGACMLVLEDYDTAVARGIEPYAEIVGFGGGSDPVTPGEIWGDGTGLRNAMASAMREAGVAGTDIGYVAADGAAVIRADLAEARALRAALGAGADTVAANSVQPALGQLLSAAGPLNVALAAMTLREATVTPTLNLSAAAPRCDLDWVPGTARELRADYSLALGRGLSGQAAALALRRL</sequence>
<keyword evidence="4" id="KW-0276">Fatty acid metabolism</keyword>
<protein>
    <submittedName>
        <fullName evidence="7">Act minimal PKS ketosynthase (KS/KS alpha)/3-oxoacyl-[acyl-carrier-protein] synthase II</fullName>
    </submittedName>
</protein>
<evidence type="ECO:0000256" key="3">
    <source>
        <dbReference type="ARBA" id="ARBA00022679"/>
    </source>
</evidence>
<evidence type="ECO:0000313" key="8">
    <source>
        <dbReference type="Proteomes" id="UP000295087"/>
    </source>
</evidence>
<dbReference type="GO" id="GO:0005829">
    <property type="term" value="C:cytosol"/>
    <property type="evidence" value="ECO:0007669"/>
    <property type="project" value="TreeGrafter"/>
</dbReference>
<dbReference type="InterPro" id="IPR020841">
    <property type="entry name" value="PKS_Beta-ketoAc_synthase_dom"/>
</dbReference>
<comment type="pathway">
    <text evidence="1">Lipid metabolism; mycolic acid biosynthesis.</text>
</comment>
<keyword evidence="4" id="KW-0443">Lipid metabolism</keyword>
<dbReference type="SMART" id="SM00825">
    <property type="entry name" value="PKS_KS"/>
    <property type="match status" value="1"/>
</dbReference>
<keyword evidence="3 5" id="KW-0808">Transferase</keyword>
<dbReference type="GO" id="GO:0004315">
    <property type="term" value="F:3-oxoacyl-[acyl-carrier-protein] synthase activity"/>
    <property type="evidence" value="ECO:0007669"/>
    <property type="project" value="TreeGrafter"/>
</dbReference>
<evidence type="ECO:0000256" key="1">
    <source>
        <dbReference type="ARBA" id="ARBA00004796"/>
    </source>
</evidence>
<dbReference type="EMBL" id="SNXK01000001">
    <property type="protein sequence ID" value="TDP41621.1"/>
    <property type="molecule type" value="Genomic_DNA"/>
</dbReference>
<dbReference type="RefSeq" id="WP_067492658.1">
    <property type="nucleotide sequence ID" value="NZ_SNXK01000001.1"/>
</dbReference>
<evidence type="ECO:0000256" key="4">
    <source>
        <dbReference type="ARBA" id="ARBA00023160"/>
    </source>
</evidence>
<evidence type="ECO:0000259" key="6">
    <source>
        <dbReference type="PROSITE" id="PS52004"/>
    </source>
</evidence>
<dbReference type="InterPro" id="IPR016039">
    <property type="entry name" value="Thiolase-like"/>
</dbReference>
<dbReference type="Gene3D" id="3.40.47.10">
    <property type="match status" value="2"/>
</dbReference>
<dbReference type="AlphaFoldDB" id="A0A4R6PS23"/>
<comment type="caution">
    <text evidence="7">The sequence shown here is derived from an EMBL/GenBank/DDBJ whole genome shotgun (WGS) entry which is preliminary data.</text>
</comment>
<dbReference type="InterPro" id="IPR014031">
    <property type="entry name" value="Ketoacyl_synth_C"/>
</dbReference>
<gene>
    <name evidence="7" type="ORF">DFR75_101724</name>
</gene>
<evidence type="ECO:0000256" key="2">
    <source>
        <dbReference type="ARBA" id="ARBA00008467"/>
    </source>
</evidence>
<evidence type="ECO:0000256" key="5">
    <source>
        <dbReference type="RuleBase" id="RU003694"/>
    </source>
</evidence>
<keyword evidence="4" id="KW-0444">Lipid biosynthesis</keyword>
<dbReference type="GO" id="GO:0006633">
    <property type="term" value="P:fatty acid biosynthetic process"/>
    <property type="evidence" value="ECO:0007669"/>
    <property type="project" value="UniProtKB-KW"/>
</dbReference>
<dbReference type="PANTHER" id="PTHR11712:SF336">
    <property type="entry name" value="3-OXOACYL-[ACYL-CARRIER-PROTEIN] SYNTHASE, MITOCHONDRIAL"/>
    <property type="match status" value="1"/>
</dbReference>
<feature type="domain" description="Ketosynthase family 3 (KS3)" evidence="6">
    <location>
        <begin position="1"/>
        <end position="421"/>
    </location>
</feature>
<proteinExistence type="inferred from homology"/>
<dbReference type="SUPFAM" id="SSF53901">
    <property type="entry name" value="Thiolase-like"/>
    <property type="match status" value="2"/>
</dbReference>
<comment type="similarity">
    <text evidence="2 5">Belongs to the thiolase-like superfamily. Beta-ketoacyl-ACP synthases family.</text>
</comment>
<dbReference type="PROSITE" id="PS52004">
    <property type="entry name" value="KS3_2"/>
    <property type="match status" value="1"/>
</dbReference>
<accession>A0A4R6PS23</accession>
<dbReference type="InterPro" id="IPR014030">
    <property type="entry name" value="Ketoacyl_synth_N"/>
</dbReference>
<dbReference type="PANTHER" id="PTHR11712">
    <property type="entry name" value="POLYKETIDE SYNTHASE-RELATED"/>
    <property type="match status" value="1"/>
</dbReference>
<organism evidence="7 8">
    <name type="scientific">Nocardia ignorata</name>
    <dbReference type="NCBI Taxonomy" id="145285"/>
    <lineage>
        <taxon>Bacteria</taxon>
        <taxon>Bacillati</taxon>
        <taxon>Actinomycetota</taxon>
        <taxon>Actinomycetes</taxon>
        <taxon>Mycobacteriales</taxon>
        <taxon>Nocardiaceae</taxon>
        <taxon>Nocardia</taxon>
    </lineage>
</organism>
<reference evidence="7 8" key="1">
    <citation type="submission" date="2019-03" db="EMBL/GenBank/DDBJ databases">
        <title>Genomic Encyclopedia of Type Strains, Phase IV (KMG-IV): sequencing the most valuable type-strain genomes for metagenomic binning, comparative biology and taxonomic classification.</title>
        <authorList>
            <person name="Goeker M."/>
        </authorList>
    </citation>
    <scope>NUCLEOTIDE SEQUENCE [LARGE SCALE GENOMIC DNA]</scope>
    <source>
        <strain evidence="7 8">DSM 44496</strain>
    </source>
</reference>
<dbReference type="Pfam" id="PF00109">
    <property type="entry name" value="ketoacyl-synt"/>
    <property type="match status" value="1"/>
</dbReference>
<keyword evidence="4" id="KW-0275">Fatty acid biosynthesis</keyword>